<dbReference type="Pfam" id="PF22669">
    <property type="entry name" value="Exo_endo_phos2"/>
    <property type="match status" value="1"/>
</dbReference>
<dbReference type="GO" id="GO:0001726">
    <property type="term" value="C:ruffle"/>
    <property type="evidence" value="ECO:0007669"/>
    <property type="project" value="TreeGrafter"/>
</dbReference>
<dbReference type="PANTHER" id="PTHR11200">
    <property type="entry name" value="INOSITOL 5-PHOSPHATASE"/>
    <property type="match status" value="1"/>
</dbReference>
<dbReference type="Gene3D" id="3.60.10.10">
    <property type="entry name" value="Endonuclease/exonuclease/phosphatase"/>
    <property type="match status" value="1"/>
</dbReference>
<accession>A0AAD9KPK2</accession>
<dbReference type="EMBL" id="JAODUO010000799">
    <property type="protein sequence ID" value="KAK2174480.1"/>
    <property type="molecule type" value="Genomic_DNA"/>
</dbReference>
<comment type="caution">
    <text evidence="4">The sequence shown here is derived from an EMBL/GenBank/DDBJ whole genome shotgun (WGS) entry which is preliminary data.</text>
</comment>
<keyword evidence="5" id="KW-1185">Reference proteome</keyword>
<dbReference type="InterPro" id="IPR046985">
    <property type="entry name" value="IP5"/>
</dbReference>
<feature type="compositionally biased region" description="Low complexity" evidence="2">
    <location>
        <begin position="365"/>
        <end position="379"/>
    </location>
</feature>
<comment type="similarity">
    <text evidence="1">Belongs to the inositol 1,4,5-trisphosphate 5-phosphatase type II family.</text>
</comment>
<protein>
    <recommendedName>
        <fullName evidence="3">Inositol polyphosphate-related phosphatase domain-containing protein</fullName>
    </recommendedName>
</protein>
<dbReference type="Proteomes" id="UP001209878">
    <property type="component" value="Unassembled WGS sequence"/>
</dbReference>
<dbReference type="InterPro" id="IPR036691">
    <property type="entry name" value="Endo/exonu/phosph_ase_sf"/>
</dbReference>
<feature type="region of interest" description="Disordered" evidence="2">
    <location>
        <begin position="364"/>
        <end position="386"/>
    </location>
</feature>
<dbReference type="GO" id="GO:0004439">
    <property type="term" value="F:phosphatidylinositol-4,5-bisphosphate 5-phosphatase activity"/>
    <property type="evidence" value="ECO:0007669"/>
    <property type="project" value="TreeGrafter"/>
</dbReference>
<evidence type="ECO:0000259" key="3">
    <source>
        <dbReference type="SMART" id="SM00128"/>
    </source>
</evidence>
<gene>
    <name evidence="4" type="ORF">NP493_799g04006</name>
</gene>
<dbReference type="InterPro" id="IPR041611">
    <property type="entry name" value="SKICH"/>
</dbReference>
<feature type="non-terminal residue" evidence="4">
    <location>
        <position position="1"/>
    </location>
</feature>
<dbReference type="InterPro" id="IPR000300">
    <property type="entry name" value="IPPc"/>
</dbReference>
<dbReference type="FunFam" id="2.60.40.2840:FF:000003">
    <property type="entry name" value="Phosphatidylinositol 4,5-bisphosphate 5-phosphatase A"/>
    <property type="match status" value="1"/>
</dbReference>
<evidence type="ECO:0000256" key="1">
    <source>
        <dbReference type="ARBA" id="ARBA00005910"/>
    </source>
</evidence>
<dbReference type="GO" id="GO:0046856">
    <property type="term" value="P:phosphatidylinositol dephosphorylation"/>
    <property type="evidence" value="ECO:0007669"/>
    <property type="project" value="InterPro"/>
</dbReference>
<dbReference type="GO" id="GO:0005886">
    <property type="term" value="C:plasma membrane"/>
    <property type="evidence" value="ECO:0007669"/>
    <property type="project" value="TreeGrafter"/>
</dbReference>
<dbReference type="Pfam" id="PF17751">
    <property type="entry name" value="SKICH"/>
    <property type="match status" value="1"/>
</dbReference>
<dbReference type="PANTHER" id="PTHR11200:SF275">
    <property type="entry name" value="LD06095P"/>
    <property type="match status" value="1"/>
</dbReference>
<evidence type="ECO:0000313" key="4">
    <source>
        <dbReference type="EMBL" id="KAK2174480.1"/>
    </source>
</evidence>
<dbReference type="Gene3D" id="2.60.40.2840">
    <property type="match status" value="1"/>
</dbReference>
<proteinExistence type="inferred from homology"/>
<dbReference type="SMART" id="SM00128">
    <property type="entry name" value="IPPc"/>
    <property type="match status" value="1"/>
</dbReference>
<dbReference type="SUPFAM" id="SSF56219">
    <property type="entry name" value="DNase I-like"/>
    <property type="match status" value="1"/>
</dbReference>
<evidence type="ECO:0000256" key="2">
    <source>
        <dbReference type="SAM" id="MobiDB-lite"/>
    </source>
</evidence>
<evidence type="ECO:0000313" key="5">
    <source>
        <dbReference type="Proteomes" id="UP001209878"/>
    </source>
</evidence>
<reference evidence="4" key="1">
    <citation type="journal article" date="2023" name="Mol. Biol. Evol.">
        <title>Third-Generation Sequencing Reveals the Adaptive Role of the Epigenome in Three Deep-Sea Polychaetes.</title>
        <authorList>
            <person name="Perez M."/>
            <person name="Aroh O."/>
            <person name="Sun Y."/>
            <person name="Lan Y."/>
            <person name="Juniper S.K."/>
            <person name="Young C.R."/>
            <person name="Angers B."/>
            <person name="Qian P.Y."/>
        </authorList>
    </citation>
    <scope>NUCLEOTIDE SEQUENCE</scope>
    <source>
        <strain evidence="4">R07B-5</strain>
    </source>
</reference>
<dbReference type="AlphaFoldDB" id="A0AAD9KPK2"/>
<organism evidence="4 5">
    <name type="scientific">Ridgeia piscesae</name>
    <name type="common">Tubeworm</name>
    <dbReference type="NCBI Taxonomy" id="27915"/>
    <lineage>
        <taxon>Eukaryota</taxon>
        <taxon>Metazoa</taxon>
        <taxon>Spiralia</taxon>
        <taxon>Lophotrochozoa</taxon>
        <taxon>Annelida</taxon>
        <taxon>Polychaeta</taxon>
        <taxon>Sedentaria</taxon>
        <taxon>Canalipalpata</taxon>
        <taxon>Sabellida</taxon>
        <taxon>Siboglinidae</taxon>
        <taxon>Ridgeia</taxon>
    </lineage>
</organism>
<dbReference type="GO" id="GO:0005737">
    <property type="term" value="C:cytoplasm"/>
    <property type="evidence" value="ECO:0007669"/>
    <property type="project" value="TreeGrafter"/>
</dbReference>
<name>A0AAD9KPK2_RIDPI</name>
<feature type="domain" description="Inositol polyphosphate-related phosphatase" evidence="3">
    <location>
        <begin position="1"/>
        <end position="250"/>
    </location>
</feature>
<sequence length="386" mass="44034">VRLITWNVGSSAPPENLSELLCLQAKRLPNVYAIGDNIKYVTNVEAQYTRTGFAGYWGNKGGVSIRMDISGVNTCFVNCHLAAHREEIVRRVQDYTTILESQRFETPATPCILDHDYVFWMGDLNFRLTSEISYEQILKEVKENRLKDLWKYDQLKQVMEAELVFLDFTEGNLDFPPTYKFDAGTDLYDTSSKKRKPAWCDRILWTCHDDSFVGADLSIQRLSYTSHPTYKNSDHKPVSAECFVTALYHPPELPVLFEPIEMWSTLNDATCTYVVTVDELSVSSWDWIGLYKENYQHEMDYVTYAWAASTGEDMGDGSHMFTVPFPKSSLSSLPYGYYCLRYVSSKKACTVGYSDAFRISELEEMTSSSDSSSSSVRDGYSSDEDV</sequence>